<evidence type="ECO:0008006" key="4">
    <source>
        <dbReference type="Google" id="ProtNLM"/>
    </source>
</evidence>
<keyword evidence="1" id="KW-0732">Signal</keyword>
<dbReference type="OrthoDB" id="2910287at2759"/>
<reference evidence="2 3" key="1">
    <citation type="journal article" date="2018" name="Nat. Ecol. Evol.">
        <title>Pezizomycetes genomes reveal the molecular basis of ectomycorrhizal truffle lifestyle.</title>
        <authorList>
            <person name="Murat C."/>
            <person name="Payen T."/>
            <person name="Noel B."/>
            <person name="Kuo A."/>
            <person name="Morin E."/>
            <person name="Chen J."/>
            <person name="Kohler A."/>
            <person name="Krizsan K."/>
            <person name="Balestrini R."/>
            <person name="Da Silva C."/>
            <person name="Montanini B."/>
            <person name="Hainaut M."/>
            <person name="Levati E."/>
            <person name="Barry K.W."/>
            <person name="Belfiori B."/>
            <person name="Cichocki N."/>
            <person name="Clum A."/>
            <person name="Dockter R.B."/>
            <person name="Fauchery L."/>
            <person name="Guy J."/>
            <person name="Iotti M."/>
            <person name="Le Tacon F."/>
            <person name="Lindquist E.A."/>
            <person name="Lipzen A."/>
            <person name="Malagnac F."/>
            <person name="Mello A."/>
            <person name="Molinier V."/>
            <person name="Miyauchi S."/>
            <person name="Poulain J."/>
            <person name="Riccioni C."/>
            <person name="Rubini A."/>
            <person name="Sitrit Y."/>
            <person name="Splivallo R."/>
            <person name="Traeger S."/>
            <person name="Wang M."/>
            <person name="Zifcakova L."/>
            <person name="Wipf D."/>
            <person name="Zambonelli A."/>
            <person name="Paolocci F."/>
            <person name="Nowrousian M."/>
            <person name="Ottonello S."/>
            <person name="Baldrian P."/>
            <person name="Spatafora J.W."/>
            <person name="Henrissat B."/>
            <person name="Nagy L.G."/>
            <person name="Aury J.M."/>
            <person name="Wincker P."/>
            <person name="Grigoriev I.V."/>
            <person name="Bonfante P."/>
            <person name="Martin F.M."/>
        </authorList>
    </citation>
    <scope>NUCLEOTIDE SEQUENCE [LARGE SCALE GENOMIC DNA]</scope>
    <source>
        <strain evidence="2 3">RN42</strain>
    </source>
</reference>
<name>A0A3N4IET4_ASCIM</name>
<protein>
    <recommendedName>
        <fullName evidence="4">Beta/gamma crystallin 'Greek key' domain-containing protein</fullName>
    </recommendedName>
</protein>
<dbReference type="Proteomes" id="UP000275078">
    <property type="component" value="Unassembled WGS sequence"/>
</dbReference>
<accession>A0A3N4IET4</accession>
<proteinExistence type="predicted"/>
<evidence type="ECO:0000313" key="3">
    <source>
        <dbReference type="Proteomes" id="UP000275078"/>
    </source>
</evidence>
<feature type="signal peptide" evidence="1">
    <location>
        <begin position="1"/>
        <end position="19"/>
    </location>
</feature>
<organism evidence="2 3">
    <name type="scientific">Ascobolus immersus RN42</name>
    <dbReference type="NCBI Taxonomy" id="1160509"/>
    <lineage>
        <taxon>Eukaryota</taxon>
        <taxon>Fungi</taxon>
        <taxon>Dikarya</taxon>
        <taxon>Ascomycota</taxon>
        <taxon>Pezizomycotina</taxon>
        <taxon>Pezizomycetes</taxon>
        <taxon>Pezizales</taxon>
        <taxon>Ascobolaceae</taxon>
        <taxon>Ascobolus</taxon>
    </lineage>
</organism>
<dbReference type="EMBL" id="ML119658">
    <property type="protein sequence ID" value="RPA84652.1"/>
    <property type="molecule type" value="Genomic_DNA"/>
</dbReference>
<evidence type="ECO:0000313" key="2">
    <source>
        <dbReference type="EMBL" id="RPA84652.1"/>
    </source>
</evidence>
<dbReference type="AlphaFoldDB" id="A0A3N4IET4"/>
<sequence>MGIFNQLSAFACMLALVSATAVPRSDLDVASPAEMSKQTVERNGFIASEHVWWNGEIKTFMWVGEPADCFNIPPEWDNKISAIMNVGNSYWCRYYADSNCAGGGFLLNKFIDVPDLRYHFNLQDNISSVRCVNRNEDFNLISMR</sequence>
<dbReference type="Pfam" id="PF03995">
    <property type="entry name" value="Inhibitor_I36"/>
    <property type="match status" value="1"/>
</dbReference>
<gene>
    <name evidence="2" type="ORF">BJ508DRAFT_33001</name>
</gene>
<feature type="chain" id="PRO_5017999633" description="Beta/gamma crystallin 'Greek key' domain-containing protein" evidence="1">
    <location>
        <begin position="20"/>
        <end position="144"/>
    </location>
</feature>
<evidence type="ECO:0000256" key="1">
    <source>
        <dbReference type="SAM" id="SignalP"/>
    </source>
</evidence>
<keyword evidence="3" id="KW-1185">Reference proteome</keyword>
<dbReference type="Gene3D" id="2.60.20.10">
    <property type="entry name" value="Crystallins"/>
    <property type="match status" value="1"/>
</dbReference>